<proteinExistence type="predicted"/>
<reference evidence="1" key="2">
    <citation type="submission" date="2025-08" db="UniProtKB">
        <authorList>
            <consortium name="Ensembl"/>
        </authorList>
    </citation>
    <scope>IDENTIFICATION</scope>
</reference>
<dbReference type="Ensembl" id="ENSGAGT00000017874.1">
    <property type="protein sequence ID" value="ENSGAGP00000015649.1"/>
    <property type="gene ID" value="ENSGAGG00000011805.1"/>
</dbReference>
<keyword evidence="2" id="KW-1185">Reference proteome</keyword>
<sequence>MCLIELVRKQGKNLFVNSFRNILISLGNEESGRATESDLCLAASVKNPSDGQVNHLWQEQQSLALKAAELELPGVLPALENNKEQETLNQQLQMKGQELNEFWKKHNIDLMSEGRSQDGFCSGPGFPNVLVSQPLASPSRHVSKQT</sequence>
<evidence type="ECO:0000313" key="1">
    <source>
        <dbReference type="Ensembl" id="ENSGAGP00000015649.1"/>
    </source>
</evidence>
<dbReference type="Proteomes" id="UP000291020">
    <property type="component" value="Unassembled WGS sequence"/>
</dbReference>
<dbReference type="STRING" id="38772.ENSGAGP00000015649"/>
<accession>A0A452HL42</accession>
<reference evidence="2" key="1">
    <citation type="journal article" date="2017" name="PLoS ONE">
        <title>The Agassiz's desert tortoise genome provides a resource for the conservation of a threatened species.</title>
        <authorList>
            <person name="Tollis M."/>
            <person name="DeNardo D.F."/>
            <person name="Cornelius J.A."/>
            <person name="Dolby G.A."/>
            <person name="Edwards T."/>
            <person name="Henen B.T."/>
            <person name="Karl A.E."/>
            <person name="Murphy R.W."/>
            <person name="Kusumi K."/>
        </authorList>
    </citation>
    <scope>NUCLEOTIDE SEQUENCE [LARGE SCALE GENOMIC DNA]</scope>
</reference>
<dbReference type="AlphaFoldDB" id="A0A452HL42"/>
<name>A0A452HL42_9SAUR</name>
<evidence type="ECO:0000313" key="2">
    <source>
        <dbReference type="Proteomes" id="UP000291020"/>
    </source>
</evidence>
<organism evidence="1 2">
    <name type="scientific">Gopherus agassizii</name>
    <name type="common">Agassiz's desert tortoise</name>
    <dbReference type="NCBI Taxonomy" id="38772"/>
    <lineage>
        <taxon>Eukaryota</taxon>
        <taxon>Metazoa</taxon>
        <taxon>Chordata</taxon>
        <taxon>Craniata</taxon>
        <taxon>Vertebrata</taxon>
        <taxon>Euteleostomi</taxon>
        <taxon>Archelosauria</taxon>
        <taxon>Testudinata</taxon>
        <taxon>Testudines</taxon>
        <taxon>Cryptodira</taxon>
        <taxon>Durocryptodira</taxon>
        <taxon>Testudinoidea</taxon>
        <taxon>Testudinidae</taxon>
        <taxon>Gopherus</taxon>
    </lineage>
</organism>
<protein>
    <submittedName>
        <fullName evidence="1">Uncharacterized protein</fullName>
    </submittedName>
</protein>
<reference evidence="1" key="3">
    <citation type="submission" date="2025-09" db="UniProtKB">
        <authorList>
            <consortium name="Ensembl"/>
        </authorList>
    </citation>
    <scope>IDENTIFICATION</scope>
</reference>